<keyword evidence="2" id="KW-1185">Reference proteome</keyword>
<dbReference type="Gene3D" id="3.30.470.20">
    <property type="entry name" value="ATP-grasp fold, B domain"/>
    <property type="match status" value="1"/>
</dbReference>
<gene>
    <name evidence="1" type="ORF">F4V43_13915</name>
</gene>
<dbReference type="Pfam" id="PF14398">
    <property type="entry name" value="ATPgrasp_YheCD"/>
    <property type="match status" value="1"/>
</dbReference>
<comment type="caution">
    <text evidence="1">The sequence shown here is derived from an EMBL/GenBank/DDBJ whole genome shotgun (WGS) entry which is preliminary data.</text>
</comment>
<sequence>MRQRRTTMTSKWVKTVILMKSPEVAPLIPETSRMTAGHVERMLHRYGMVYVKPERGTYGNGVMRVEMERGPFGQGYKYQSGTRIYRFDRFDSLYRSLRQRAGKRSYLVQRGIPLLKHGGRRFDLRVMVQLSPKGRWETTGLIGRVAAKGKAVTNYHSGGKPTDIHTLLAPHMSEARERELVRELKRLGQRIGRFYGKHYPGFHQLGIDIGLDPALTPWIIEVNTNPDPYIFNQLHDKSMYRKVMAYRRFRLRNGH</sequence>
<dbReference type="InterPro" id="IPR026838">
    <property type="entry name" value="YheC/D"/>
</dbReference>
<reference evidence="1 2" key="1">
    <citation type="submission" date="2019-09" db="EMBL/GenBank/DDBJ databases">
        <title>Bacillus ochoae sp. nov., Paenibacillus whitsoniae sp. nov., Paenibacillus spiritus sp. nov. Isolated from the Mars Exploration Rover during spacecraft assembly.</title>
        <authorList>
            <person name="Seuylemezian A."/>
            <person name="Vaishampayan P."/>
        </authorList>
    </citation>
    <scope>NUCLEOTIDE SEQUENCE [LARGE SCALE GENOMIC DNA]</scope>
    <source>
        <strain evidence="1 2">MER_111</strain>
    </source>
</reference>
<accession>A0A5J5G294</accession>
<dbReference type="OrthoDB" id="7869153at2"/>
<dbReference type="AlphaFoldDB" id="A0A5J5G294"/>
<organism evidence="1 2">
    <name type="scientific">Paenibacillus spiritus</name>
    <dbReference type="NCBI Taxonomy" id="2496557"/>
    <lineage>
        <taxon>Bacteria</taxon>
        <taxon>Bacillati</taxon>
        <taxon>Bacillota</taxon>
        <taxon>Bacilli</taxon>
        <taxon>Bacillales</taxon>
        <taxon>Paenibacillaceae</taxon>
        <taxon>Paenibacillus</taxon>
    </lineage>
</organism>
<evidence type="ECO:0000313" key="2">
    <source>
        <dbReference type="Proteomes" id="UP000367750"/>
    </source>
</evidence>
<evidence type="ECO:0000313" key="1">
    <source>
        <dbReference type="EMBL" id="KAA9000942.1"/>
    </source>
</evidence>
<dbReference type="RefSeq" id="WP_150458858.1">
    <property type="nucleotide sequence ID" value="NZ_VYKK01000020.1"/>
</dbReference>
<protein>
    <submittedName>
        <fullName evidence="1">YheC/YheD family protein</fullName>
    </submittedName>
</protein>
<dbReference type="EMBL" id="VYKK01000020">
    <property type="protein sequence ID" value="KAA9000942.1"/>
    <property type="molecule type" value="Genomic_DNA"/>
</dbReference>
<dbReference type="SUPFAM" id="SSF56059">
    <property type="entry name" value="Glutathione synthetase ATP-binding domain-like"/>
    <property type="match status" value="1"/>
</dbReference>
<name>A0A5J5G294_9BACL</name>
<dbReference type="Proteomes" id="UP000367750">
    <property type="component" value="Unassembled WGS sequence"/>
</dbReference>
<proteinExistence type="predicted"/>